<dbReference type="Gene3D" id="3.40.1010.10">
    <property type="entry name" value="Cobalt-precorrin-4 Transmethylase, Domain 1"/>
    <property type="match status" value="1"/>
</dbReference>
<evidence type="ECO:0000256" key="1">
    <source>
        <dbReference type="ARBA" id="ARBA00022481"/>
    </source>
</evidence>
<gene>
    <name evidence="9" type="ORF">CTheo_6521</name>
</gene>
<reference evidence="9 10" key="1">
    <citation type="journal article" date="2019" name="Fungal Biol. Biotechnol.">
        <title>Draft genome sequence of fastidious pathogen Ceratobasidium theobromae, which causes vascular-streak dieback in Theobroma cacao.</title>
        <authorList>
            <person name="Ali S.S."/>
            <person name="Asman A."/>
            <person name="Shao J."/>
            <person name="Firmansyah A.P."/>
            <person name="Susilo A.W."/>
            <person name="Rosmana A."/>
            <person name="McMahon P."/>
            <person name="Junaid M."/>
            <person name="Guest D."/>
            <person name="Kheng T.Y."/>
            <person name="Meinhardt L.W."/>
            <person name="Bailey B.A."/>
        </authorList>
    </citation>
    <scope>NUCLEOTIDE SEQUENCE [LARGE SCALE GENOMIC DNA]</scope>
    <source>
        <strain evidence="9 10">CT2</strain>
    </source>
</reference>
<dbReference type="InterPro" id="IPR035996">
    <property type="entry name" value="4pyrrol_Methylase_sf"/>
</dbReference>
<feature type="domain" description="Tetrapyrrole methylase" evidence="7">
    <location>
        <begin position="297"/>
        <end position="526"/>
    </location>
</feature>
<dbReference type="PANTHER" id="PTHR45790:SF6">
    <property type="entry name" value="UROPORPHYRINOGEN-III C-METHYLTRANSFERASE"/>
    <property type="match status" value="1"/>
</dbReference>
<accession>A0A5N5QEZ4</accession>
<keyword evidence="10" id="KW-1185">Reference proteome</keyword>
<dbReference type="InterPro" id="IPR036291">
    <property type="entry name" value="NAD(P)-bd_dom_sf"/>
</dbReference>
<dbReference type="PANTHER" id="PTHR45790">
    <property type="entry name" value="SIROHEME SYNTHASE-RELATED"/>
    <property type="match status" value="1"/>
</dbReference>
<dbReference type="InterPro" id="IPR014776">
    <property type="entry name" value="4pyrrole_Mease_sub2"/>
</dbReference>
<name>A0A5N5QEZ4_9AGAM</name>
<keyword evidence="2" id="KW-0489">Methyltransferase</keyword>
<dbReference type="GO" id="GO:0004851">
    <property type="term" value="F:uroporphyrin-III C-methyltransferase activity"/>
    <property type="evidence" value="ECO:0007669"/>
    <property type="project" value="TreeGrafter"/>
</dbReference>
<comment type="caution">
    <text evidence="9">The sequence shown here is derived from an EMBL/GenBank/DDBJ whole genome shotgun (WGS) entry which is preliminary data.</text>
</comment>
<evidence type="ECO:0000313" key="10">
    <source>
        <dbReference type="Proteomes" id="UP000383932"/>
    </source>
</evidence>
<dbReference type="FunFam" id="3.40.1010.10:FF:000006">
    <property type="entry name" value="Siroheme synthase, putative"/>
    <property type="match status" value="1"/>
</dbReference>
<proteinExistence type="inferred from homology"/>
<keyword evidence="1" id="KW-0488">Methylation</keyword>
<evidence type="ECO:0000259" key="7">
    <source>
        <dbReference type="Pfam" id="PF00590"/>
    </source>
</evidence>
<dbReference type="GO" id="GO:0032259">
    <property type="term" value="P:methylation"/>
    <property type="evidence" value="ECO:0007669"/>
    <property type="project" value="UniProtKB-KW"/>
</dbReference>
<dbReference type="Pfam" id="PF00590">
    <property type="entry name" value="TP_methylase"/>
    <property type="match status" value="1"/>
</dbReference>
<dbReference type="InterPro" id="IPR000878">
    <property type="entry name" value="4pyrrol_Mease"/>
</dbReference>
<dbReference type="GO" id="GO:0019354">
    <property type="term" value="P:siroheme biosynthetic process"/>
    <property type="evidence" value="ECO:0007669"/>
    <property type="project" value="TreeGrafter"/>
</dbReference>
<feature type="region of interest" description="Disordered" evidence="6">
    <location>
        <begin position="213"/>
        <end position="247"/>
    </location>
</feature>
<evidence type="ECO:0000256" key="5">
    <source>
        <dbReference type="ARBA" id="ARBA00035662"/>
    </source>
</evidence>
<dbReference type="InterPro" id="IPR050161">
    <property type="entry name" value="Siro_Cobalamin_biosynth"/>
</dbReference>
<evidence type="ECO:0000256" key="6">
    <source>
        <dbReference type="SAM" id="MobiDB-lite"/>
    </source>
</evidence>
<dbReference type="Pfam" id="PF14823">
    <property type="entry name" value="Sirohm_synth_C"/>
    <property type="match status" value="1"/>
</dbReference>
<evidence type="ECO:0000256" key="3">
    <source>
        <dbReference type="ARBA" id="ARBA00022679"/>
    </source>
</evidence>
<dbReference type="SUPFAM" id="SSF51735">
    <property type="entry name" value="NAD(P)-binding Rossmann-fold domains"/>
    <property type="match status" value="1"/>
</dbReference>
<dbReference type="SUPFAM" id="SSF75615">
    <property type="entry name" value="Siroheme synthase middle domains-like"/>
    <property type="match status" value="1"/>
</dbReference>
<dbReference type="InterPro" id="IPR014777">
    <property type="entry name" value="4pyrrole_Mease_sub1"/>
</dbReference>
<sequence>MVRYPEPTRGGSLMVALRPAQRAVLVVGSGLLAASRVFAALEADATVLVAAGGSIRSACEEVQWRVYHGDAEWLDAGDVEGDSFGALLDMHDIQLVCVTDTLSTASPRRSAASATAIVKACRERRILVNVADMPSLCDFAFPATHRFALSQAPRDPNLRTVDEKGSALQIAVTANGHGCRMAARLKREVVARLPRNIGDAVENIGRLRLLARAGDPGDMDEDDPTPINKPVAQRSSAESPEERSARRMRWVAQLSEYTPLEQLAALDEAAMRDMLDSRSDAHPILSHHSLSSPTEGRIILVGSGPGHPALLTRAALHALHLATLVLADKLVPAEILALVPKHAHVKVAKKFPGNAEHAQDEFIKLAIDAARAGKCVVRLKQGDPYLYGRGGEELLAFMSATPPLPHPPLVVPGISSALAAPLLAAIPVTQRNVADTLVVCTAVAKGGKGGVLVGYHRARTVSILMGVARLPELVQCLLTGTSAQSSSLSSPLTLSGPTYPPCTPVAIVERASMPDQRVVATTLDRIQPALERQGGARPPAMVVVGWAVLALARPSSDTHTTDDSNDPARIDQWLSGRDYILKEGMDDGWDMFK</sequence>
<feature type="domain" description="Siroheme biosynthesis protein Met8 C-terminal" evidence="8">
    <location>
        <begin position="234"/>
        <end position="277"/>
    </location>
</feature>
<dbReference type="Gene3D" id="3.30.950.10">
    <property type="entry name" value="Methyltransferase, Cobalt-precorrin-4 Transmethylase, Domain 2"/>
    <property type="match status" value="1"/>
</dbReference>
<dbReference type="Gene3D" id="3.40.50.720">
    <property type="entry name" value="NAD(P)-binding Rossmann-like Domain"/>
    <property type="match status" value="1"/>
</dbReference>
<evidence type="ECO:0000313" key="9">
    <source>
        <dbReference type="EMBL" id="KAB5590026.1"/>
    </source>
</evidence>
<dbReference type="Proteomes" id="UP000383932">
    <property type="component" value="Unassembled WGS sequence"/>
</dbReference>
<comment type="similarity">
    <text evidence="5">In the N-terminal section; belongs to the precorrin methyltransferase family.</text>
</comment>
<evidence type="ECO:0000256" key="4">
    <source>
        <dbReference type="ARBA" id="ARBA00022691"/>
    </source>
</evidence>
<evidence type="ECO:0000256" key="2">
    <source>
        <dbReference type="ARBA" id="ARBA00022603"/>
    </source>
</evidence>
<evidence type="ECO:0008006" key="11">
    <source>
        <dbReference type="Google" id="ProtNLM"/>
    </source>
</evidence>
<organism evidence="9 10">
    <name type="scientific">Ceratobasidium theobromae</name>
    <dbReference type="NCBI Taxonomy" id="1582974"/>
    <lineage>
        <taxon>Eukaryota</taxon>
        <taxon>Fungi</taxon>
        <taxon>Dikarya</taxon>
        <taxon>Basidiomycota</taxon>
        <taxon>Agaricomycotina</taxon>
        <taxon>Agaricomycetes</taxon>
        <taxon>Cantharellales</taxon>
        <taxon>Ceratobasidiaceae</taxon>
        <taxon>Ceratobasidium</taxon>
    </lineage>
</organism>
<evidence type="ECO:0000259" key="8">
    <source>
        <dbReference type="Pfam" id="PF14823"/>
    </source>
</evidence>
<dbReference type="OrthoDB" id="508204at2759"/>
<dbReference type="Pfam" id="PF13241">
    <property type="entry name" value="NAD_binding_7"/>
    <property type="match status" value="1"/>
</dbReference>
<protein>
    <recommendedName>
        <fullName evidence="11">Uroporphyrin-III C-methyltransferase</fullName>
    </recommendedName>
</protein>
<keyword evidence="4" id="KW-0949">S-adenosyl-L-methionine</keyword>
<dbReference type="AlphaFoldDB" id="A0A5N5QEZ4"/>
<dbReference type="InterPro" id="IPR028162">
    <property type="entry name" value="Met8_C"/>
</dbReference>
<dbReference type="EMBL" id="SSOP01000205">
    <property type="protein sequence ID" value="KAB5590026.1"/>
    <property type="molecule type" value="Genomic_DNA"/>
</dbReference>
<dbReference type="SUPFAM" id="SSF53790">
    <property type="entry name" value="Tetrapyrrole methylase"/>
    <property type="match status" value="1"/>
</dbReference>
<keyword evidence="3" id="KW-0808">Transferase</keyword>